<feature type="region of interest" description="Disordered" evidence="1">
    <location>
        <begin position="1"/>
        <end position="26"/>
    </location>
</feature>
<accession>A0AAD8AZM6</accession>
<dbReference type="Proteomes" id="UP001233172">
    <property type="component" value="Unassembled WGS sequence"/>
</dbReference>
<protein>
    <submittedName>
        <fullName evidence="2">Uncharacterized protein</fullName>
    </submittedName>
</protein>
<feature type="region of interest" description="Disordered" evidence="1">
    <location>
        <begin position="56"/>
        <end position="80"/>
    </location>
</feature>
<feature type="compositionally biased region" description="Polar residues" evidence="1">
    <location>
        <begin position="67"/>
        <end position="80"/>
    </location>
</feature>
<dbReference type="EMBL" id="JASAOG010000182">
    <property type="protein sequence ID" value="KAK0045386.1"/>
    <property type="molecule type" value="Genomic_DNA"/>
</dbReference>
<keyword evidence="3" id="KW-1185">Reference proteome</keyword>
<organism evidence="2 3">
    <name type="scientific">Biomphalaria pfeifferi</name>
    <name type="common">Bloodfluke planorb</name>
    <name type="synonym">Freshwater snail</name>
    <dbReference type="NCBI Taxonomy" id="112525"/>
    <lineage>
        <taxon>Eukaryota</taxon>
        <taxon>Metazoa</taxon>
        <taxon>Spiralia</taxon>
        <taxon>Lophotrochozoa</taxon>
        <taxon>Mollusca</taxon>
        <taxon>Gastropoda</taxon>
        <taxon>Heterobranchia</taxon>
        <taxon>Euthyneura</taxon>
        <taxon>Panpulmonata</taxon>
        <taxon>Hygrophila</taxon>
        <taxon>Lymnaeoidea</taxon>
        <taxon>Planorbidae</taxon>
        <taxon>Biomphalaria</taxon>
    </lineage>
</organism>
<gene>
    <name evidence="2" type="ORF">Bpfe_025249</name>
</gene>
<evidence type="ECO:0000313" key="3">
    <source>
        <dbReference type="Proteomes" id="UP001233172"/>
    </source>
</evidence>
<dbReference type="AlphaFoldDB" id="A0AAD8AZM6"/>
<reference evidence="2" key="1">
    <citation type="journal article" date="2023" name="PLoS Negl. Trop. Dis.">
        <title>A genome sequence for Biomphalaria pfeifferi, the major vector snail for the human-infecting parasite Schistosoma mansoni.</title>
        <authorList>
            <person name="Bu L."/>
            <person name="Lu L."/>
            <person name="Laidemitt M.R."/>
            <person name="Zhang S.M."/>
            <person name="Mutuku M."/>
            <person name="Mkoji G."/>
            <person name="Steinauer M."/>
            <person name="Loker E.S."/>
        </authorList>
    </citation>
    <scope>NUCLEOTIDE SEQUENCE</scope>
    <source>
        <strain evidence="2">KasaAsao</strain>
    </source>
</reference>
<comment type="caution">
    <text evidence="2">The sequence shown here is derived from an EMBL/GenBank/DDBJ whole genome shotgun (WGS) entry which is preliminary data.</text>
</comment>
<name>A0AAD8AZM6_BIOPF</name>
<evidence type="ECO:0000313" key="2">
    <source>
        <dbReference type="EMBL" id="KAK0045386.1"/>
    </source>
</evidence>
<proteinExistence type="predicted"/>
<evidence type="ECO:0000256" key="1">
    <source>
        <dbReference type="SAM" id="MobiDB-lite"/>
    </source>
</evidence>
<reference evidence="2" key="2">
    <citation type="submission" date="2023-04" db="EMBL/GenBank/DDBJ databases">
        <authorList>
            <person name="Bu L."/>
            <person name="Lu L."/>
            <person name="Laidemitt M.R."/>
            <person name="Zhang S.M."/>
            <person name="Mutuku M."/>
            <person name="Mkoji G."/>
            <person name="Steinauer M."/>
            <person name="Loker E.S."/>
        </authorList>
    </citation>
    <scope>NUCLEOTIDE SEQUENCE</scope>
    <source>
        <strain evidence="2">KasaAsao</strain>
        <tissue evidence="2">Whole Snail</tissue>
    </source>
</reference>
<sequence>MNPYVDHKSKKISKTNKSGSKADDLKLQRNQVAPEPLNMNHNRHDKTFPSYLLQASRRSQPAPIPATTWNRNPSQTTMSRNLAPLPPIGYAQQRVDGTRRRCEDLVLQMIREFGLGQRHKRIFRKDLNDFHKLDDALSPSVTKNANKLTSYELLT</sequence>